<evidence type="ECO:0000256" key="1">
    <source>
        <dbReference type="SAM" id="SignalP"/>
    </source>
</evidence>
<feature type="signal peptide" evidence="1">
    <location>
        <begin position="1"/>
        <end position="19"/>
    </location>
</feature>
<keyword evidence="1" id="KW-0732">Signal</keyword>
<evidence type="ECO:0000313" key="2">
    <source>
        <dbReference type="EMBL" id="CAD8482259.1"/>
    </source>
</evidence>
<dbReference type="AlphaFoldDB" id="A0A7S0HEI7"/>
<reference evidence="2" key="1">
    <citation type="submission" date="2021-01" db="EMBL/GenBank/DDBJ databases">
        <authorList>
            <person name="Corre E."/>
            <person name="Pelletier E."/>
            <person name="Niang G."/>
            <person name="Scheremetjew M."/>
            <person name="Finn R."/>
            <person name="Kale V."/>
            <person name="Holt S."/>
            <person name="Cochrane G."/>
            <person name="Meng A."/>
            <person name="Brown T."/>
            <person name="Cohen L."/>
        </authorList>
    </citation>
    <scope>NUCLEOTIDE SEQUENCE</scope>
    <source>
        <strain evidence="2">CCMP1374</strain>
    </source>
</reference>
<sequence length="182" mass="19277">MLRYLIPAFALMLSAPVAALRLPAARTAAFAPTRHSLAPRHSSTCMAEEAEDMQVDDFLALATPEELEQARKDKEARLQERGAGLFQLKTPPAPVAAGEGDTPEELELARQEKEIRLARIAAVNKGQVTAGASLPGKAFTVVLLAGVAAALVLVVGDPQNCEFLPTTKDVCMARPAEAQPGP</sequence>
<proteinExistence type="predicted"/>
<gene>
    <name evidence="2" type="ORF">PANT1444_LOCUS7464</name>
</gene>
<name>A0A7S0HEI7_9EUKA</name>
<feature type="chain" id="PRO_5030842114" evidence="1">
    <location>
        <begin position="20"/>
        <end position="182"/>
    </location>
</feature>
<organism evidence="2">
    <name type="scientific">Phaeocystis antarctica</name>
    <dbReference type="NCBI Taxonomy" id="33657"/>
    <lineage>
        <taxon>Eukaryota</taxon>
        <taxon>Haptista</taxon>
        <taxon>Haptophyta</taxon>
        <taxon>Prymnesiophyceae</taxon>
        <taxon>Phaeocystales</taxon>
        <taxon>Phaeocystaceae</taxon>
        <taxon>Phaeocystis</taxon>
    </lineage>
</organism>
<protein>
    <submittedName>
        <fullName evidence="2">Uncharacterized protein</fullName>
    </submittedName>
</protein>
<accession>A0A7S0HEI7</accession>
<dbReference type="EMBL" id="HBEP01013206">
    <property type="protein sequence ID" value="CAD8482259.1"/>
    <property type="molecule type" value="Transcribed_RNA"/>
</dbReference>